<keyword evidence="9" id="KW-1185">Reference proteome</keyword>
<dbReference type="PANTHER" id="PTHR43884:SF20">
    <property type="entry name" value="ACYL-COA DEHYDROGENASE FADE28"/>
    <property type="match status" value="1"/>
</dbReference>
<proteinExistence type="inferred from homology"/>
<dbReference type="STRING" id="247633.GP2143_13376"/>
<dbReference type="SUPFAM" id="SSF56645">
    <property type="entry name" value="Acyl-CoA dehydrogenase NM domain-like"/>
    <property type="match status" value="1"/>
</dbReference>
<keyword evidence="5" id="KW-0560">Oxidoreductase</keyword>
<gene>
    <name evidence="8" type="ORF">GP2143_13376</name>
</gene>
<accession>A0Y7Z5</accession>
<dbReference type="OrthoDB" id="7053515at2"/>
<evidence type="ECO:0000256" key="3">
    <source>
        <dbReference type="ARBA" id="ARBA00022630"/>
    </source>
</evidence>
<dbReference type="PANTHER" id="PTHR43884">
    <property type="entry name" value="ACYL-COA DEHYDROGENASE"/>
    <property type="match status" value="1"/>
</dbReference>
<dbReference type="InterPro" id="IPR009075">
    <property type="entry name" value="AcylCo_DH/oxidase_C"/>
</dbReference>
<comment type="similarity">
    <text evidence="2">Belongs to the acyl-CoA dehydrogenase family.</text>
</comment>
<dbReference type="AlphaFoldDB" id="A0Y7Z5"/>
<sequence>MNFEFSEDQVLLKNQIRRALDDHCRSADVRQILESDSPHDSQLWRVLCEMGVQGTAIDDSLGGAGAGYLELCVVAEELGRALAPVPFSSSIFLAVEALKVAANNEQKLALLPGLASGEKIGTLAAWEINGPLQPDTIAMRWEEGVLNGRKILVPDGDVADVAIVIARDDEGLSLFAVDLTDSGVTRETLETIDPSRNFSTLTFNAVAGQRLGDAGDGWNLLEQVLNRAAVLVAFEQIGGAQRALEMATDYAQERYAFGRPIGSFQAVKHMLADMYVDLELARSNCYYGAWALSTDADELPLAAATARVSATQAFQHCSKNNIQTHGGMGFTWEFDCHLFYRRSNLLAVLLGGQSVWKDRLVSQLESSDAA</sequence>
<evidence type="ECO:0000256" key="1">
    <source>
        <dbReference type="ARBA" id="ARBA00001974"/>
    </source>
</evidence>
<dbReference type="Gene3D" id="1.10.540.10">
    <property type="entry name" value="Acyl-CoA dehydrogenase/oxidase, N-terminal domain"/>
    <property type="match status" value="1"/>
</dbReference>
<keyword evidence="4" id="KW-0274">FAD</keyword>
<comment type="caution">
    <text evidence="8">The sequence shown here is derived from an EMBL/GenBank/DDBJ whole genome shotgun (WGS) entry which is preliminary data.</text>
</comment>
<dbReference type="Gene3D" id="2.40.110.10">
    <property type="entry name" value="Butyryl-CoA Dehydrogenase, subunit A, domain 2"/>
    <property type="match status" value="1"/>
</dbReference>
<keyword evidence="3" id="KW-0285">Flavoprotein</keyword>
<dbReference type="Gene3D" id="1.20.140.10">
    <property type="entry name" value="Butyryl-CoA Dehydrogenase, subunit A, domain 3"/>
    <property type="match status" value="1"/>
</dbReference>
<evidence type="ECO:0000256" key="2">
    <source>
        <dbReference type="ARBA" id="ARBA00009347"/>
    </source>
</evidence>
<dbReference type="InterPro" id="IPR046373">
    <property type="entry name" value="Acyl-CoA_Oxase/DH_mid-dom_sf"/>
</dbReference>
<evidence type="ECO:0000313" key="9">
    <source>
        <dbReference type="Proteomes" id="UP000004931"/>
    </source>
</evidence>
<evidence type="ECO:0000313" key="8">
    <source>
        <dbReference type="EMBL" id="EAW32249.1"/>
    </source>
</evidence>
<feature type="domain" description="Acyl-CoA dehydrogenase/oxidase C-terminal" evidence="6">
    <location>
        <begin position="215"/>
        <end position="353"/>
    </location>
</feature>
<dbReference type="InterPro" id="IPR009100">
    <property type="entry name" value="AcylCoA_DH/oxidase_NM_dom_sf"/>
</dbReference>
<evidence type="ECO:0000256" key="5">
    <source>
        <dbReference type="ARBA" id="ARBA00023002"/>
    </source>
</evidence>
<dbReference type="InterPro" id="IPR037069">
    <property type="entry name" value="AcylCoA_DH/ox_N_sf"/>
</dbReference>
<dbReference type="InterPro" id="IPR036250">
    <property type="entry name" value="AcylCo_DH-like_C"/>
</dbReference>
<dbReference type="EMBL" id="AAVT01000001">
    <property type="protein sequence ID" value="EAW32249.1"/>
    <property type="molecule type" value="Genomic_DNA"/>
</dbReference>
<dbReference type="CDD" id="cd00567">
    <property type="entry name" value="ACAD"/>
    <property type="match status" value="1"/>
</dbReference>
<organism evidence="8 9">
    <name type="scientific">marine gamma proteobacterium HTCC2143</name>
    <dbReference type="NCBI Taxonomy" id="247633"/>
    <lineage>
        <taxon>Bacteria</taxon>
        <taxon>Pseudomonadati</taxon>
        <taxon>Pseudomonadota</taxon>
        <taxon>Gammaproteobacteria</taxon>
        <taxon>Cellvibrionales</taxon>
        <taxon>Spongiibacteraceae</taxon>
        <taxon>BD1-7 clade</taxon>
    </lineage>
</organism>
<dbReference type="SUPFAM" id="SSF47203">
    <property type="entry name" value="Acyl-CoA dehydrogenase C-terminal domain-like"/>
    <property type="match status" value="1"/>
</dbReference>
<evidence type="ECO:0000256" key="4">
    <source>
        <dbReference type="ARBA" id="ARBA00022827"/>
    </source>
</evidence>
<protein>
    <submittedName>
        <fullName evidence="8">Acyl-CoA dehydrogenase-like protein</fullName>
    </submittedName>
</protein>
<dbReference type="Pfam" id="PF02771">
    <property type="entry name" value="Acyl-CoA_dh_N"/>
    <property type="match status" value="1"/>
</dbReference>
<dbReference type="InterPro" id="IPR013786">
    <property type="entry name" value="AcylCoA_DH/ox_N"/>
</dbReference>
<dbReference type="GO" id="GO:0050660">
    <property type="term" value="F:flavin adenine dinucleotide binding"/>
    <property type="evidence" value="ECO:0007669"/>
    <property type="project" value="InterPro"/>
</dbReference>
<dbReference type="Pfam" id="PF00441">
    <property type="entry name" value="Acyl-CoA_dh_1"/>
    <property type="match status" value="1"/>
</dbReference>
<reference evidence="8 9" key="1">
    <citation type="journal article" date="2010" name="J. Bacteriol.">
        <title>Genome sequence of the oligotrophic marine Gammaproteobacterium HTCC2143, isolated from the Oregon Coast.</title>
        <authorList>
            <person name="Oh H.M."/>
            <person name="Kang I."/>
            <person name="Ferriera S."/>
            <person name="Giovannoni S.J."/>
            <person name="Cho J.C."/>
        </authorList>
    </citation>
    <scope>NUCLEOTIDE SEQUENCE [LARGE SCALE GENOMIC DNA]</scope>
    <source>
        <strain evidence="8 9">HTCC2143</strain>
    </source>
</reference>
<feature type="domain" description="Acyl-CoA dehydrogenase/oxidase N-terminal" evidence="7">
    <location>
        <begin position="6"/>
        <end position="118"/>
    </location>
</feature>
<dbReference type="eggNOG" id="COG1960">
    <property type="taxonomic scope" value="Bacteria"/>
</dbReference>
<evidence type="ECO:0000259" key="6">
    <source>
        <dbReference type="Pfam" id="PF00441"/>
    </source>
</evidence>
<dbReference type="Proteomes" id="UP000004931">
    <property type="component" value="Unassembled WGS sequence"/>
</dbReference>
<comment type="cofactor">
    <cofactor evidence="1">
        <name>FAD</name>
        <dbReference type="ChEBI" id="CHEBI:57692"/>
    </cofactor>
</comment>
<dbReference type="GO" id="GO:0003995">
    <property type="term" value="F:acyl-CoA dehydrogenase activity"/>
    <property type="evidence" value="ECO:0007669"/>
    <property type="project" value="TreeGrafter"/>
</dbReference>
<name>A0Y7Z5_9GAMM</name>
<evidence type="ECO:0000259" key="7">
    <source>
        <dbReference type="Pfam" id="PF02771"/>
    </source>
</evidence>